<reference evidence="3" key="2">
    <citation type="submission" date="2009-11" db="EMBL/GenBank/DDBJ databases">
        <title>The Genome Sequence of Allomyces macrogynus strain ATCC 38327.</title>
        <authorList>
            <consortium name="The Broad Institute Genome Sequencing Platform"/>
            <person name="Russ C."/>
            <person name="Cuomo C."/>
            <person name="Shea T."/>
            <person name="Young S.K."/>
            <person name="Zeng Q."/>
            <person name="Koehrsen M."/>
            <person name="Haas B."/>
            <person name="Borodovsky M."/>
            <person name="Guigo R."/>
            <person name="Alvarado L."/>
            <person name="Berlin A."/>
            <person name="Borenstein D."/>
            <person name="Chen Z."/>
            <person name="Engels R."/>
            <person name="Freedman E."/>
            <person name="Gellesch M."/>
            <person name="Goldberg J."/>
            <person name="Griggs A."/>
            <person name="Gujja S."/>
            <person name="Heiman D."/>
            <person name="Hepburn T."/>
            <person name="Howarth C."/>
            <person name="Jen D."/>
            <person name="Larson L."/>
            <person name="Lewis B."/>
            <person name="Mehta T."/>
            <person name="Park D."/>
            <person name="Pearson M."/>
            <person name="Roberts A."/>
            <person name="Saif S."/>
            <person name="Shenoy N."/>
            <person name="Sisk P."/>
            <person name="Stolte C."/>
            <person name="Sykes S."/>
            <person name="Walk T."/>
            <person name="White J."/>
            <person name="Yandava C."/>
            <person name="Burger G."/>
            <person name="Gray M.W."/>
            <person name="Holland P.W.H."/>
            <person name="King N."/>
            <person name="Lang F.B.F."/>
            <person name="Roger A.J."/>
            <person name="Ruiz-Trillo I."/>
            <person name="Lander E."/>
            <person name="Nusbaum C."/>
        </authorList>
    </citation>
    <scope>NUCLEOTIDE SEQUENCE [LARGE SCALE GENOMIC DNA]</scope>
    <source>
        <strain evidence="3">ATCC 38327</strain>
    </source>
</reference>
<sequence>MWHPSNDATSNAAPCPCCAPPHPHGPPTWQRDSALALPHAPATPAATPPGANAASPPAVVRDPESGRIPIAALLNDNDDDETMLDDDDEDDGVGAMHDHASPLPMSPLVLGPPTSRSATWPQIAAAHHGHAAVRARGFPALTATWPPLPAATAAAASASTSPRTPTVPPESLARASPAVPARRAASVRSSSSSSPATAPAAAPVRPFYVFTRASYRLMVDCVKRGEIPSAGAIRTADPEHALSLKRWKRLQGNLKVVPVRVRVPGRAEETAAVAVVDRLVWKTCAVGLWIVPVEDWPTVVHQAHLERAPDGSLRHASLQKTLQQLTSAYQYRRSRRGLTSDDVRRILATCTCHVRNPDDDDDEGSLGHHPHTPVSPTTSTSSASGDGGGGGLAQARAVALARRR</sequence>
<feature type="region of interest" description="Disordered" evidence="1">
    <location>
        <begin position="1"/>
        <end position="63"/>
    </location>
</feature>
<organism evidence="2 3">
    <name type="scientific">Allomyces macrogynus (strain ATCC 38327)</name>
    <name type="common">Allomyces javanicus var. macrogynus</name>
    <dbReference type="NCBI Taxonomy" id="578462"/>
    <lineage>
        <taxon>Eukaryota</taxon>
        <taxon>Fungi</taxon>
        <taxon>Fungi incertae sedis</taxon>
        <taxon>Blastocladiomycota</taxon>
        <taxon>Blastocladiomycetes</taxon>
        <taxon>Blastocladiales</taxon>
        <taxon>Blastocladiaceae</taxon>
        <taxon>Allomyces</taxon>
    </lineage>
</organism>
<feature type="region of interest" description="Disordered" evidence="1">
    <location>
        <begin position="153"/>
        <end position="199"/>
    </location>
</feature>
<feature type="compositionally biased region" description="Low complexity" evidence="1">
    <location>
        <begin position="173"/>
        <end position="199"/>
    </location>
</feature>
<evidence type="ECO:0000313" key="2">
    <source>
        <dbReference type="EMBL" id="KNE69208.1"/>
    </source>
</evidence>
<dbReference type="EMBL" id="GG745360">
    <property type="protein sequence ID" value="KNE69208.1"/>
    <property type="molecule type" value="Genomic_DNA"/>
</dbReference>
<dbReference type="Proteomes" id="UP000054350">
    <property type="component" value="Unassembled WGS sequence"/>
</dbReference>
<keyword evidence="3" id="KW-1185">Reference proteome</keyword>
<evidence type="ECO:0000256" key="1">
    <source>
        <dbReference type="SAM" id="MobiDB-lite"/>
    </source>
</evidence>
<dbReference type="OrthoDB" id="5599895at2759"/>
<evidence type="ECO:0000313" key="3">
    <source>
        <dbReference type="Proteomes" id="UP000054350"/>
    </source>
</evidence>
<gene>
    <name evidence="2" type="ORF">AMAG_13599</name>
</gene>
<protein>
    <submittedName>
        <fullName evidence="2">Uncharacterized protein</fullName>
    </submittedName>
</protein>
<feature type="compositionally biased region" description="Low complexity" evidence="1">
    <location>
        <begin position="393"/>
        <end position="404"/>
    </location>
</feature>
<feature type="region of interest" description="Disordered" evidence="1">
    <location>
        <begin position="357"/>
        <end position="404"/>
    </location>
</feature>
<proteinExistence type="predicted"/>
<dbReference type="AlphaFoldDB" id="A0A0L0T2X4"/>
<reference evidence="2 3" key="1">
    <citation type="submission" date="2009-11" db="EMBL/GenBank/DDBJ databases">
        <title>Annotation of Allomyces macrogynus ATCC 38327.</title>
        <authorList>
            <consortium name="The Broad Institute Genome Sequencing Platform"/>
            <person name="Russ C."/>
            <person name="Cuomo C."/>
            <person name="Burger G."/>
            <person name="Gray M.W."/>
            <person name="Holland P.W.H."/>
            <person name="King N."/>
            <person name="Lang F.B.F."/>
            <person name="Roger A.J."/>
            <person name="Ruiz-Trillo I."/>
            <person name="Young S.K."/>
            <person name="Zeng Q."/>
            <person name="Gargeya S."/>
            <person name="Fitzgerald M."/>
            <person name="Haas B."/>
            <person name="Abouelleil A."/>
            <person name="Alvarado L."/>
            <person name="Arachchi H.M."/>
            <person name="Berlin A."/>
            <person name="Chapman S.B."/>
            <person name="Gearin G."/>
            <person name="Goldberg J."/>
            <person name="Griggs A."/>
            <person name="Gujja S."/>
            <person name="Hansen M."/>
            <person name="Heiman D."/>
            <person name="Howarth C."/>
            <person name="Larimer J."/>
            <person name="Lui A."/>
            <person name="MacDonald P.J.P."/>
            <person name="McCowen C."/>
            <person name="Montmayeur A."/>
            <person name="Murphy C."/>
            <person name="Neiman D."/>
            <person name="Pearson M."/>
            <person name="Priest M."/>
            <person name="Roberts A."/>
            <person name="Saif S."/>
            <person name="Shea T."/>
            <person name="Sisk P."/>
            <person name="Stolte C."/>
            <person name="Sykes S."/>
            <person name="Wortman J."/>
            <person name="Nusbaum C."/>
            <person name="Birren B."/>
        </authorList>
    </citation>
    <scope>NUCLEOTIDE SEQUENCE [LARGE SCALE GENOMIC DNA]</scope>
    <source>
        <strain evidence="2 3">ATCC 38327</strain>
    </source>
</reference>
<name>A0A0L0T2X4_ALLM3</name>
<dbReference type="VEuPathDB" id="FungiDB:AMAG_13599"/>
<feature type="compositionally biased region" description="Low complexity" evidence="1">
    <location>
        <begin position="372"/>
        <end position="384"/>
    </location>
</feature>
<feature type="compositionally biased region" description="Low complexity" evidence="1">
    <location>
        <begin position="33"/>
        <end position="58"/>
    </location>
</feature>
<accession>A0A0L0T2X4</accession>
<feature type="compositionally biased region" description="Low complexity" evidence="1">
    <location>
        <begin position="153"/>
        <end position="164"/>
    </location>
</feature>
<feature type="compositionally biased region" description="Polar residues" evidence="1">
    <location>
        <begin position="1"/>
        <end position="11"/>
    </location>
</feature>